<dbReference type="PANTHER" id="PTHR21600:SF44">
    <property type="entry name" value="RIBOSOMAL LARGE SUBUNIT PSEUDOURIDINE SYNTHASE D"/>
    <property type="match status" value="1"/>
</dbReference>
<dbReference type="RefSeq" id="WP_245811245.1">
    <property type="nucleotide sequence ID" value="NZ_FZPD01000003.1"/>
</dbReference>
<organism evidence="4 5">
    <name type="scientific">Ekhidna lutea</name>
    <dbReference type="NCBI Taxonomy" id="447679"/>
    <lineage>
        <taxon>Bacteria</taxon>
        <taxon>Pseudomonadati</taxon>
        <taxon>Bacteroidota</taxon>
        <taxon>Cytophagia</taxon>
        <taxon>Cytophagales</taxon>
        <taxon>Reichenbachiellaceae</taxon>
        <taxon>Ekhidna</taxon>
    </lineage>
</organism>
<dbReference type="GO" id="GO:0009982">
    <property type="term" value="F:pseudouridine synthase activity"/>
    <property type="evidence" value="ECO:0007669"/>
    <property type="project" value="InterPro"/>
</dbReference>
<gene>
    <name evidence="4" type="ORF">SAMN05421640_1909</name>
</gene>
<comment type="similarity">
    <text evidence="1">Belongs to the pseudouridine synthase RluA family.</text>
</comment>
<dbReference type="InterPro" id="IPR006145">
    <property type="entry name" value="PsdUridine_synth_RsuA/RluA"/>
</dbReference>
<feature type="domain" description="Pseudouridine synthase RsuA/RluA-like" evidence="3">
    <location>
        <begin position="20"/>
        <end position="162"/>
    </location>
</feature>
<evidence type="ECO:0000256" key="2">
    <source>
        <dbReference type="ARBA" id="ARBA00023235"/>
    </source>
</evidence>
<dbReference type="PANTHER" id="PTHR21600">
    <property type="entry name" value="MITOCHONDRIAL RNA PSEUDOURIDINE SYNTHASE"/>
    <property type="match status" value="1"/>
</dbReference>
<dbReference type="EMBL" id="FZPD01000003">
    <property type="protein sequence ID" value="SNS98907.1"/>
    <property type="molecule type" value="Genomic_DNA"/>
</dbReference>
<reference evidence="4 5" key="1">
    <citation type="submission" date="2017-06" db="EMBL/GenBank/DDBJ databases">
        <authorList>
            <person name="Kim H.J."/>
            <person name="Triplett B.A."/>
        </authorList>
    </citation>
    <scope>NUCLEOTIDE SEQUENCE [LARGE SCALE GENOMIC DNA]</scope>
    <source>
        <strain evidence="4 5">DSM 19307</strain>
    </source>
</reference>
<dbReference type="CDD" id="cd02869">
    <property type="entry name" value="PseudoU_synth_RluA_like"/>
    <property type="match status" value="1"/>
</dbReference>
<dbReference type="InterPro" id="IPR006224">
    <property type="entry name" value="PsdUridine_synth_RluA-like_CS"/>
</dbReference>
<dbReference type="InterPro" id="IPR050188">
    <property type="entry name" value="RluA_PseudoU_synthase"/>
</dbReference>
<dbReference type="GO" id="GO:0000455">
    <property type="term" value="P:enzyme-directed rRNA pseudouridine synthesis"/>
    <property type="evidence" value="ECO:0007669"/>
    <property type="project" value="TreeGrafter"/>
</dbReference>
<dbReference type="AlphaFoldDB" id="A0A239IZ56"/>
<dbReference type="Proteomes" id="UP000198393">
    <property type="component" value="Unassembled WGS sequence"/>
</dbReference>
<keyword evidence="2" id="KW-0413">Isomerase</keyword>
<evidence type="ECO:0000313" key="5">
    <source>
        <dbReference type="Proteomes" id="UP000198393"/>
    </source>
</evidence>
<dbReference type="GO" id="GO:0003723">
    <property type="term" value="F:RNA binding"/>
    <property type="evidence" value="ECO:0007669"/>
    <property type="project" value="InterPro"/>
</dbReference>
<dbReference type="PROSITE" id="PS01129">
    <property type="entry name" value="PSI_RLU"/>
    <property type="match status" value="1"/>
</dbReference>
<protein>
    <submittedName>
        <fullName evidence="4">23S rRNA pseudouridine955/2504/2580 synthase</fullName>
    </submittedName>
</protein>
<accession>A0A239IZ56</accession>
<keyword evidence="5" id="KW-1185">Reference proteome</keyword>
<dbReference type="GO" id="GO:0140098">
    <property type="term" value="F:catalytic activity, acting on RNA"/>
    <property type="evidence" value="ECO:0007669"/>
    <property type="project" value="UniProtKB-ARBA"/>
</dbReference>
<proteinExistence type="inferred from homology"/>
<dbReference type="SUPFAM" id="SSF55120">
    <property type="entry name" value="Pseudouridine synthase"/>
    <property type="match status" value="1"/>
</dbReference>
<sequence length="240" mass="27674">MHKNLKNITFEDLIISQNENYILVNKPPFIASLDDRAESKNLLSLAKEVNEDYQICHRLDKETSGIVVFAKNAEAYRNFAIQLENREVKKVYHAVIHGLHKFEDFEADEPLQTTSTKSRVDFRAGKPAFTLISTLEILKKHTLVKCFPVTGRMHQIRAHLAHHQAPIINDPGYGGEPAFLSELKRNFNYKKWEDEKPMINRVALHSFEVAFKDLDGEIIEGEAPYPKDFSVLLKLLRKFN</sequence>
<evidence type="ECO:0000259" key="3">
    <source>
        <dbReference type="Pfam" id="PF00849"/>
    </source>
</evidence>
<dbReference type="InterPro" id="IPR020103">
    <property type="entry name" value="PsdUridine_synth_cat_dom_sf"/>
</dbReference>
<evidence type="ECO:0000313" key="4">
    <source>
        <dbReference type="EMBL" id="SNS98907.1"/>
    </source>
</evidence>
<name>A0A239IZ56_EKHLU</name>
<dbReference type="Gene3D" id="3.30.2350.10">
    <property type="entry name" value="Pseudouridine synthase"/>
    <property type="match status" value="1"/>
</dbReference>
<dbReference type="Pfam" id="PF00849">
    <property type="entry name" value="PseudoU_synth_2"/>
    <property type="match status" value="1"/>
</dbReference>
<evidence type="ECO:0000256" key="1">
    <source>
        <dbReference type="ARBA" id="ARBA00010876"/>
    </source>
</evidence>